<keyword evidence="3" id="KW-1185">Reference proteome</keyword>
<keyword evidence="1" id="KW-1133">Transmembrane helix</keyword>
<dbReference type="EMBL" id="WWNR01000002">
    <property type="protein sequence ID" value="MZQ88195.1"/>
    <property type="molecule type" value="Genomic_DNA"/>
</dbReference>
<evidence type="ECO:0000313" key="2">
    <source>
        <dbReference type="EMBL" id="MZQ88195.1"/>
    </source>
</evidence>
<reference evidence="2 3" key="1">
    <citation type="submission" date="2020-01" db="EMBL/GenBank/DDBJ databases">
        <title>Frigidibacter albus SP32T (=CGMCC 1.13995T).</title>
        <authorList>
            <person name="Liao X."/>
        </authorList>
    </citation>
    <scope>NUCLEOTIDE SEQUENCE [LARGE SCALE GENOMIC DNA]</scope>
    <source>
        <strain evidence="2 3">SP32</strain>
    </source>
</reference>
<keyword evidence="1" id="KW-0812">Transmembrane</keyword>
<comment type="caution">
    <text evidence="2">The sequence shown here is derived from an EMBL/GenBank/DDBJ whole genome shotgun (WGS) entry which is preliminary data.</text>
</comment>
<name>A0A6L8VCZ8_9RHOB</name>
<accession>A0A6L8VCZ8</accession>
<dbReference type="OrthoDB" id="7173339at2"/>
<feature type="transmembrane region" description="Helical" evidence="1">
    <location>
        <begin position="27"/>
        <end position="47"/>
    </location>
</feature>
<keyword evidence="1" id="KW-0472">Membrane</keyword>
<dbReference type="RefSeq" id="WP_161343546.1">
    <property type="nucleotide sequence ID" value="NZ_BMGW01000002.1"/>
</dbReference>
<dbReference type="Proteomes" id="UP000477083">
    <property type="component" value="Unassembled WGS sequence"/>
</dbReference>
<sequence length="218" mass="22671">MSNTDSFIDEVTDEVRRDRLYAAMRRYGWIGILLVVGIVVGAAVNEWQKSKAEAEARAFGDALMAAMSAETPAARAEALAIVPAPGPERAALQGFLAAASALEAGDVPAALAGWDAIAANNALPVSYRHLALIKRVIAAGAEMPASERGAALDMLATPGAPYRMLALEQQALDLVAAGEGEAAVERLQALLQEPGVTSGLRRRATQLMVALGAEPEAA</sequence>
<dbReference type="AlphaFoldDB" id="A0A6L8VCZ8"/>
<proteinExistence type="predicted"/>
<gene>
    <name evidence="2" type="ORF">GS660_03665</name>
</gene>
<organism evidence="2 3">
    <name type="scientific">Frigidibacter albus</name>
    <dbReference type="NCBI Taxonomy" id="1465486"/>
    <lineage>
        <taxon>Bacteria</taxon>
        <taxon>Pseudomonadati</taxon>
        <taxon>Pseudomonadota</taxon>
        <taxon>Alphaproteobacteria</taxon>
        <taxon>Rhodobacterales</taxon>
        <taxon>Paracoccaceae</taxon>
        <taxon>Frigidibacter</taxon>
    </lineage>
</organism>
<evidence type="ECO:0000313" key="3">
    <source>
        <dbReference type="Proteomes" id="UP000477083"/>
    </source>
</evidence>
<evidence type="ECO:0000256" key="1">
    <source>
        <dbReference type="SAM" id="Phobius"/>
    </source>
</evidence>
<evidence type="ECO:0008006" key="4">
    <source>
        <dbReference type="Google" id="ProtNLM"/>
    </source>
</evidence>
<protein>
    <recommendedName>
        <fullName evidence="4">Tetratricopeptide repeat protein</fullName>
    </recommendedName>
</protein>